<protein>
    <recommendedName>
        <fullName evidence="3">Phage tail tape measure protein domain-containing protein</fullName>
    </recommendedName>
</protein>
<organism evidence="2">
    <name type="scientific">marine sediment metagenome</name>
    <dbReference type="NCBI Taxonomy" id="412755"/>
    <lineage>
        <taxon>unclassified sequences</taxon>
        <taxon>metagenomes</taxon>
        <taxon>ecological metagenomes</taxon>
    </lineage>
</organism>
<dbReference type="AlphaFoldDB" id="A0A0F9ITD7"/>
<reference evidence="2" key="1">
    <citation type="journal article" date="2015" name="Nature">
        <title>Complex archaea that bridge the gap between prokaryotes and eukaryotes.</title>
        <authorList>
            <person name="Spang A."/>
            <person name="Saw J.H."/>
            <person name="Jorgensen S.L."/>
            <person name="Zaremba-Niedzwiedzka K."/>
            <person name="Martijn J."/>
            <person name="Lind A.E."/>
            <person name="van Eijk R."/>
            <person name="Schleper C."/>
            <person name="Guy L."/>
            <person name="Ettema T.J."/>
        </authorList>
    </citation>
    <scope>NUCLEOTIDE SEQUENCE</scope>
</reference>
<keyword evidence="1" id="KW-0472">Membrane</keyword>
<comment type="caution">
    <text evidence="2">The sequence shown here is derived from an EMBL/GenBank/DDBJ whole genome shotgun (WGS) entry which is preliminary data.</text>
</comment>
<proteinExistence type="predicted"/>
<accession>A0A0F9ITD7</accession>
<feature type="transmembrane region" description="Helical" evidence="1">
    <location>
        <begin position="330"/>
        <end position="348"/>
    </location>
</feature>
<feature type="transmembrane region" description="Helical" evidence="1">
    <location>
        <begin position="304"/>
        <end position="323"/>
    </location>
</feature>
<feature type="transmembrane region" description="Helical" evidence="1">
    <location>
        <begin position="273"/>
        <end position="298"/>
    </location>
</feature>
<keyword evidence="1" id="KW-0812">Transmembrane</keyword>
<gene>
    <name evidence="2" type="ORF">LCGC14_1540120</name>
</gene>
<evidence type="ECO:0000256" key="1">
    <source>
        <dbReference type="SAM" id="Phobius"/>
    </source>
</evidence>
<keyword evidence="1" id="KW-1133">Transmembrane helix</keyword>
<evidence type="ECO:0008006" key="3">
    <source>
        <dbReference type="Google" id="ProtNLM"/>
    </source>
</evidence>
<evidence type="ECO:0000313" key="2">
    <source>
        <dbReference type="EMBL" id="KKM60609.1"/>
    </source>
</evidence>
<sequence>MASVVVQTLRAVFVADITKFQKNMRTAAQSATRASAKVRSAGKAMSVAVTLPLLAAGAAVIKFASDAEEQASKLGIVFGDNVKDIEDWAKGYDKATRFGIESTKSLASDIGAFSSSLGVSGESLIALSTGVVELAGDLASFSNKSPEQAFLAIQSALAGEREGLKLLAAGFNEAELSQELFNLGVEGGSKKASTAQKALATYNIILKKGALSLGDAARTSEGFANSLRGLKGRSKDAATSLGKILLPAATKMVNKAIELVGKFNALSDSTKKWIVGISAAAVILGPLLILVGLLVPAFTLMGSIAVGAFSLMTGAATIAAGAVNLALSPIMIPILAIGTALFALKLAWDAWGTNISLIVQDTYNRIKTFLQDKLGAVFEFVREKVQLLVDTFKRLLPDFVLKRIGLATEGIGELGKKLVEVGRSAASGVVDKISETANAALETTKGFIKQNILAAKELATQLISVGGTVKKTVEGMYDDVFDPQGRPLPLDLNTKRLLMEFATGVDPGPLDPATGEPFLKGGPTPFGADALAGAADPNKKDNKEDKSFLTALNQQLEGVLSTGQLVAESMSNIGDNMVDAALDGQNFGKVMAQMFKQLVRDILKAILKQLILKALMGVTGSFGGGSAGASVPALAHGGPLGGGQLALVGEQGPELFVPRTAGNIVPNNRLGGNVSVVVNNNADGTRATSEEGTNSMGEKEIRVFIETIAVESMSGGKLGRAAQQQFAGLRPATISR</sequence>
<name>A0A0F9ITD7_9ZZZZ</name>
<dbReference type="EMBL" id="LAZR01011648">
    <property type="protein sequence ID" value="KKM60609.1"/>
    <property type="molecule type" value="Genomic_DNA"/>
</dbReference>